<dbReference type="AlphaFoldDB" id="A0A4Z2HW33"/>
<evidence type="ECO:0000313" key="3">
    <source>
        <dbReference type="Proteomes" id="UP000314294"/>
    </source>
</evidence>
<dbReference type="Proteomes" id="UP000314294">
    <property type="component" value="Unassembled WGS sequence"/>
</dbReference>
<feature type="compositionally biased region" description="Polar residues" evidence="1">
    <location>
        <begin position="146"/>
        <end position="155"/>
    </location>
</feature>
<evidence type="ECO:0000256" key="1">
    <source>
        <dbReference type="SAM" id="MobiDB-lite"/>
    </source>
</evidence>
<name>A0A4Z2HW33_9TELE</name>
<feature type="compositionally biased region" description="Acidic residues" evidence="1">
    <location>
        <begin position="44"/>
        <end position="53"/>
    </location>
</feature>
<comment type="caution">
    <text evidence="2">The sequence shown here is derived from an EMBL/GenBank/DDBJ whole genome shotgun (WGS) entry which is preliminary data.</text>
</comment>
<proteinExistence type="predicted"/>
<feature type="compositionally biased region" description="Low complexity" evidence="1">
    <location>
        <begin position="18"/>
        <end position="43"/>
    </location>
</feature>
<feature type="region of interest" description="Disordered" evidence="1">
    <location>
        <begin position="1"/>
        <end position="78"/>
    </location>
</feature>
<organism evidence="2 3">
    <name type="scientific">Liparis tanakae</name>
    <name type="common">Tanaka's snailfish</name>
    <dbReference type="NCBI Taxonomy" id="230148"/>
    <lineage>
        <taxon>Eukaryota</taxon>
        <taxon>Metazoa</taxon>
        <taxon>Chordata</taxon>
        <taxon>Craniata</taxon>
        <taxon>Vertebrata</taxon>
        <taxon>Euteleostomi</taxon>
        <taxon>Actinopterygii</taxon>
        <taxon>Neopterygii</taxon>
        <taxon>Teleostei</taxon>
        <taxon>Neoteleostei</taxon>
        <taxon>Acanthomorphata</taxon>
        <taxon>Eupercaria</taxon>
        <taxon>Perciformes</taxon>
        <taxon>Cottioidei</taxon>
        <taxon>Cottales</taxon>
        <taxon>Liparidae</taxon>
        <taxon>Liparis</taxon>
    </lineage>
</organism>
<feature type="region of interest" description="Disordered" evidence="1">
    <location>
        <begin position="134"/>
        <end position="155"/>
    </location>
</feature>
<protein>
    <submittedName>
        <fullName evidence="2">Uncharacterized protein</fullName>
    </submittedName>
</protein>
<feature type="compositionally biased region" description="Basic and acidic residues" evidence="1">
    <location>
        <begin position="54"/>
        <end position="65"/>
    </location>
</feature>
<reference evidence="2 3" key="1">
    <citation type="submission" date="2019-03" db="EMBL/GenBank/DDBJ databases">
        <title>First draft genome of Liparis tanakae, snailfish: a comprehensive survey of snailfish specific genes.</title>
        <authorList>
            <person name="Kim W."/>
            <person name="Song I."/>
            <person name="Jeong J.-H."/>
            <person name="Kim D."/>
            <person name="Kim S."/>
            <person name="Ryu S."/>
            <person name="Song J.Y."/>
            <person name="Lee S.K."/>
        </authorList>
    </citation>
    <scope>NUCLEOTIDE SEQUENCE [LARGE SCALE GENOMIC DNA]</scope>
    <source>
        <tissue evidence="2">Muscle</tissue>
    </source>
</reference>
<sequence>MGDEGRGYGGDGGRLPVVLSTVESSMVSSPSLPALSPSSSSSSSEEDEDEDAEEGSRSAPRRDKPSTPPLFAQSTRDVRGSRGRLTFSSFFSSSLQHGFLINVVSRSLCMMFFISWIRVPRTICTVASCGFSAASRGISSPGARYSSPSPGSMVA</sequence>
<keyword evidence="3" id="KW-1185">Reference proteome</keyword>
<dbReference type="EMBL" id="SRLO01000168">
    <property type="protein sequence ID" value="TNN70049.1"/>
    <property type="molecule type" value="Genomic_DNA"/>
</dbReference>
<accession>A0A4Z2HW33</accession>
<evidence type="ECO:0000313" key="2">
    <source>
        <dbReference type="EMBL" id="TNN70049.1"/>
    </source>
</evidence>
<gene>
    <name evidence="2" type="ORF">EYF80_019725</name>
</gene>